<dbReference type="SUPFAM" id="SSF53649">
    <property type="entry name" value="Alkaline phosphatase-like"/>
    <property type="match status" value="1"/>
</dbReference>
<feature type="binding site" evidence="8">
    <location>
        <position position="303"/>
    </location>
    <ligand>
        <name>Zn(2+)</name>
        <dbReference type="ChEBI" id="CHEBI:29105"/>
        <label>2</label>
    </ligand>
</feature>
<comment type="similarity">
    <text evidence="1 9">Belongs to the alkaline phosphatase family.</text>
</comment>
<protein>
    <submittedName>
        <fullName evidence="11">Alkaline phosphatase</fullName>
    </submittedName>
</protein>
<comment type="caution">
    <text evidence="11">The sequence shown here is derived from an EMBL/GenBank/DDBJ whole genome shotgun (WGS) entry which is preliminary data.</text>
</comment>
<dbReference type="AlphaFoldDB" id="A0A437KDY3"/>
<feature type="binding site" evidence="8">
    <location>
        <position position="416"/>
    </location>
    <ligand>
        <name>Zn(2+)</name>
        <dbReference type="ChEBI" id="CHEBI:29105"/>
        <label>2</label>
    </ligand>
</feature>
<keyword evidence="4" id="KW-0378">Hydrolase</keyword>
<dbReference type="EMBL" id="RZTZ01000002">
    <property type="protein sequence ID" value="RVT65270.1"/>
    <property type="molecule type" value="Genomic_DNA"/>
</dbReference>
<dbReference type="Proteomes" id="UP000288024">
    <property type="component" value="Unassembled WGS sequence"/>
</dbReference>
<evidence type="ECO:0000313" key="11">
    <source>
        <dbReference type="EMBL" id="RVT65270.1"/>
    </source>
</evidence>
<feature type="binding site" evidence="8">
    <location>
        <position position="265"/>
    </location>
    <ligand>
        <name>Zn(2+)</name>
        <dbReference type="ChEBI" id="CHEBI:29105"/>
        <label>2</label>
    </ligand>
</feature>
<keyword evidence="5 8" id="KW-0862">Zinc</keyword>
<evidence type="ECO:0000256" key="9">
    <source>
        <dbReference type="RuleBase" id="RU003946"/>
    </source>
</evidence>
<keyword evidence="10" id="KW-0732">Signal</keyword>
<accession>A0A437KDY3</accession>
<dbReference type="InterPro" id="IPR017850">
    <property type="entry name" value="Alkaline_phosphatase_core_sf"/>
</dbReference>
<evidence type="ECO:0000256" key="7">
    <source>
        <dbReference type="PIRSR" id="PIRSR601952-1"/>
    </source>
</evidence>
<evidence type="ECO:0000256" key="6">
    <source>
        <dbReference type="ARBA" id="ARBA00022842"/>
    </source>
</evidence>
<keyword evidence="6 8" id="KW-0460">Magnesium</keyword>
<organism evidence="11 12">
    <name type="scientific">Niallia taxi</name>
    <dbReference type="NCBI Taxonomy" id="2499688"/>
    <lineage>
        <taxon>Bacteria</taxon>
        <taxon>Bacillati</taxon>
        <taxon>Bacillota</taxon>
        <taxon>Bacilli</taxon>
        <taxon>Bacillales</taxon>
        <taxon>Bacillaceae</taxon>
        <taxon>Niallia</taxon>
    </lineage>
</organism>
<feature type="binding site" evidence="8">
    <location>
        <position position="304"/>
    </location>
    <ligand>
        <name>Zn(2+)</name>
        <dbReference type="ChEBI" id="CHEBI:29105"/>
        <label>2</label>
    </ligand>
</feature>
<evidence type="ECO:0000256" key="2">
    <source>
        <dbReference type="ARBA" id="ARBA00022553"/>
    </source>
</evidence>
<evidence type="ECO:0000256" key="1">
    <source>
        <dbReference type="ARBA" id="ARBA00005984"/>
    </source>
</evidence>
<feature type="signal peptide" evidence="10">
    <location>
        <begin position="1"/>
        <end position="28"/>
    </location>
</feature>
<feature type="binding site" evidence="8">
    <location>
        <position position="256"/>
    </location>
    <ligand>
        <name>Mg(2+)</name>
        <dbReference type="ChEBI" id="CHEBI:18420"/>
    </ligand>
</feature>
<dbReference type="PROSITE" id="PS00123">
    <property type="entry name" value="ALKALINE_PHOSPHATASE"/>
    <property type="match status" value="1"/>
</dbReference>
<dbReference type="Pfam" id="PF00245">
    <property type="entry name" value="Alk_phosphatase"/>
    <property type="match status" value="1"/>
</dbReference>
<evidence type="ECO:0000256" key="5">
    <source>
        <dbReference type="ARBA" id="ARBA00022833"/>
    </source>
</evidence>
<dbReference type="Gene3D" id="3.40.720.10">
    <property type="entry name" value="Alkaline Phosphatase, subunit A"/>
    <property type="match status" value="1"/>
</dbReference>
<dbReference type="InterPro" id="IPR001952">
    <property type="entry name" value="Alkaline_phosphatase"/>
</dbReference>
<name>A0A437KDY3_9BACI</name>
<evidence type="ECO:0000313" key="12">
    <source>
        <dbReference type="Proteomes" id="UP000288024"/>
    </source>
</evidence>
<dbReference type="SMART" id="SM00098">
    <property type="entry name" value="alkPPc"/>
    <property type="match status" value="1"/>
</dbReference>
<evidence type="ECO:0000256" key="3">
    <source>
        <dbReference type="ARBA" id="ARBA00022723"/>
    </source>
</evidence>
<feature type="chain" id="PRO_5019061333" evidence="10">
    <location>
        <begin position="29"/>
        <end position="456"/>
    </location>
</feature>
<feature type="binding site" evidence="8">
    <location>
        <position position="136"/>
    </location>
    <ligand>
        <name>Mg(2+)</name>
        <dbReference type="ChEBI" id="CHEBI:18420"/>
    </ligand>
</feature>
<dbReference type="RefSeq" id="WP_127737489.1">
    <property type="nucleotide sequence ID" value="NZ_CP196002.1"/>
</dbReference>
<dbReference type="Gene3D" id="1.10.60.40">
    <property type="match status" value="1"/>
</dbReference>
<evidence type="ECO:0000256" key="8">
    <source>
        <dbReference type="PIRSR" id="PIRSR601952-2"/>
    </source>
</evidence>
<reference evidence="11 12" key="1">
    <citation type="submission" date="2019-01" db="EMBL/GenBank/DDBJ databases">
        <title>Bacillus sp. M5HDSG1-1, whole genome shotgun sequence.</title>
        <authorList>
            <person name="Tuo L."/>
        </authorList>
    </citation>
    <scope>NUCLEOTIDE SEQUENCE [LARGE SCALE GENOMIC DNA]</scope>
    <source>
        <strain evidence="11 12">M5HDSG1-1</strain>
    </source>
</reference>
<feature type="binding site" evidence="8">
    <location>
        <position position="261"/>
    </location>
    <ligand>
        <name>Zn(2+)</name>
        <dbReference type="ChEBI" id="CHEBI:29105"/>
        <label>2</label>
    </ligand>
</feature>
<proteinExistence type="inferred from homology"/>
<feature type="active site" description="Phosphoserine intermediate" evidence="7">
    <location>
        <position position="85"/>
    </location>
</feature>
<feature type="binding site" evidence="8">
    <location>
        <position position="41"/>
    </location>
    <ligand>
        <name>Zn(2+)</name>
        <dbReference type="ChEBI" id="CHEBI:29105"/>
        <label>2</label>
    </ligand>
</feature>
<feature type="binding site" evidence="8">
    <location>
        <position position="138"/>
    </location>
    <ligand>
        <name>Mg(2+)</name>
        <dbReference type="ChEBI" id="CHEBI:18420"/>
    </ligand>
</feature>
<evidence type="ECO:0000256" key="4">
    <source>
        <dbReference type="ARBA" id="ARBA00022801"/>
    </source>
</evidence>
<evidence type="ECO:0000256" key="10">
    <source>
        <dbReference type="SAM" id="SignalP"/>
    </source>
</evidence>
<feature type="binding site" evidence="8">
    <location>
        <position position="41"/>
    </location>
    <ligand>
        <name>Mg(2+)</name>
        <dbReference type="ChEBI" id="CHEBI:18420"/>
    </ligand>
</feature>
<dbReference type="PRINTS" id="PR00113">
    <property type="entry name" value="ALKPHPHTASE"/>
</dbReference>
<dbReference type="InterPro" id="IPR018299">
    <property type="entry name" value="Alkaline_phosphatase_AS"/>
</dbReference>
<keyword evidence="12" id="KW-1185">Reference proteome</keyword>
<comment type="cofactor">
    <cofactor evidence="8">
        <name>Mg(2+)</name>
        <dbReference type="ChEBI" id="CHEBI:18420"/>
    </cofactor>
    <text evidence="8">Binds 1 Mg(2+) ion.</text>
</comment>
<keyword evidence="2" id="KW-0597">Phosphoprotein</keyword>
<sequence length="456" mass="49866">MKTKLVRSICLLLAICMAFGGLPYAAKAANGPKNVILLIGDGMGLGQMEIASLFEHGKEGRLFLQTLPYTALVKTYSANNNVTDSAAGGTAIAIGKKTNNGMIGMTKDGKDSPSILDVFKANGNKTAIVSTNSVTDATPASFTASVKDRWADQEEIARQQLKNNVDVIMGGGAMYFGKNRELIEEYKNRGYTFVTSDNELASSNGDKILGLFASKHLSFKQDRKELKSTEPTLTEMAGKTIDTLAKGNNGFFAVIEGARIDHAAHSTDIPSIWKETIEFDEAVKYCVEWAQKRKDTLVIVVADHETMGISVTEPMDIKALKNIQITPELMAQKLTRAANTKDYTTESIMELFQKYANIKLTNEELAQFKERIKKQDGSIYPEQKVGREIGRIIASHYHAGILDGTTQQFSRTTGGHTGNMIALFAFGKGAERFHGVIDNTDISKIIANMKGYDFGN</sequence>
<dbReference type="CDD" id="cd16012">
    <property type="entry name" value="ALP"/>
    <property type="match status" value="1"/>
</dbReference>
<dbReference type="PANTHER" id="PTHR11596:SF5">
    <property type="entry name" value="ALKALINE PHOSPHATASE"/>
    <property type="match status" value="1"/>
</dbReference>
<dbReference type="PANTHER" id="PTHR11596">
    <property type="entry name" value="ALKALINE PHOSPHATASE"/>
    <property type="match status" value="1"/>
</dbReference>
<comment type="cofactor">
    <cofactor evidence="8">
        <name>Zn(2+)</name>
        <dbReference type="ChEBI" id="CHEBI:29105"/>
    </cofactor>
    <text evidence="8">Binds 2 Zn(2+) ions.</text>
</comment>
<gene>
    <name evidence="11" type="ORF">EM808_07120</name>
</gene>
<keyword evidence="3 8" id="KW-0479">Metal-binding</keyword>
<dbReference type="GO" id="GO:0046872">
    <property type="term" value="F:metal ion binding"/>
    <property type="evidence" value="ECO:0007669"/>
    <property type="project" value="UniProtKB-KW"/>
</dbReference>
<dbReference type="GO" id="GO:0004035">
    <property type="term" value="F:alkaline phosphatase activity"/>
    <property type="evidence" value="ECO:0007669"/>
    <property type="project" value="TreeGrafter"/>
</dbReference>